<keyword evidence="3" id="KW-1185">Reference proteome</keyword>
<dbReference type="OrthoDB" id="9801758at2"/>
<evidence type="ECO:0000313" key="2">
    <source>
        <dbReference type="EMBL" id="TKI70985.1"/>
    </source>
</evidence>
<evidence type="ECO:0000259" key="1">
    <source>
        <dbReference type="Pfam" id="PF03008"/>
    </source>
</evidence>
<dbReference type="InterPro" id="IPR004256">
    <property type="entry name" value="DUF234"/>
</dbReference>
<gene>
    <name evidence="2" type="ORF">FCU45_00940</name>
</gene>
<organism evidence="2 3">
    <name type="scientific">Sulfurimonas crateris</name>
    <dbReference type="NCBI Taxonomy" id="2574727"/>
    <lineage>
        <taxon>Bacteria</taxon>
        <taxon>Pseudomonadati</taxon>
        <taxon>Campylobacterota</taxon>
        <taxon>Epsilonproteobacteria</taxon>
        <taxon>Campylobacterales</taxon>
        <taxon>Sulfurimonadaceae</taxon>
        <taxon>Sulfurimonas</taxon>
    </lineage>
</organism>
<protein>
    <submittedName>
        <fullName evidence="2">DUF234 domain-containing protein</fullName>
    </submittedName>
</protein>
<dbReference type="Pfam" id="PF03008">
    <property type="entry name" value="DUF234"/>
    <property type="match status" value="1"/>
</dbReference>
<evidence type="ECO:0000313" key="3">
    <source>
        <dbReference type="Proteomes" id="UP000309561"/>
    </source>
</evidence>
<dbReference type="EMBL" id="SZPX01000001">
    <property type="protein sequence ID" value="TKI70985.1"/>
    <property type="molecule type" value="Genomic_DNA"/>
</dbReference>
<reference evidence="2 3" key="1">
    <citation type="submission" date="2019-04" db="EMBL/GenBank/DDBJ databases">
        <title>Sulfurimonas crateris sp. nov. a facultative anaerobic sulfur-oxidizing chemolithautotrophic bacterium isolated from a terrestrial mud vulcano.</title>
        <authorList>
            <person name="Ratnikova N.M."/>
            <person name="Slobodkin A.I."/>
            <person name="Merkel A.Y."/>
            <person name="Novikov A."/>
            <person name="Bonch-Osmolovskaya E.A."/>
            <person name="Slobodkina G.B."/>
        </authorList>
    </citation>
    <scope>NUCLEOTIDE SEQUENCE [LARGE SCALE GENOMIC DNA]</scope>
    <source>
        <strain evidence="2 3">SN118</strain>
    </source>
</reference>
<name>A0A4U2ZAF0_9BACT</name>
<accession>A0A4U2ZAF0</accession>
<dbReference type="PANTHER" id="PTHR34704">
    <property type="entry name" value="ATPASE"/>
    <property type="match status" value="1"/>
</dbReference>
<dbReference type="AlphaFoldDB" id="A0A4U2ZAF0"/>
<dbReference type="RefSeq" id="WP_137011366.1">
    <property type="nucleotide sequence ID" value="NZ_SZPX01000001.1"/>
</dbReference>
<comment type="caution">
    <text evidence="2">The sequence shown here is derived from an EMBL/GenBank/DDBJ whole genome shotgun (WGS) entry which is preliminary data.</text>
</comment>
<dbReference type="Proteomes" id="UP000309561">
    <property type="component" value="Unassembled WGS sequence"/>
</dbReference>
<dbReference type="PANTHER" id="PTHR34704:SF1">
    <property type="entry name" value="ATPASE"/>
    <property type="match status" value="1"/>
</dbReference>
<sequence length="304" mass="34790">MAKYPTLLEQFRSFCYQNKADDIQKAIEYFSVFGGMSWSVDLSKSLEELIESKVLKNYTYIHGDITKITRSDKTSHALLSAAATGDGRVHSALKRARISRAEGEEAIDDLCDKNILKREYSLESPPIDDEKIDEKLNFGTPFMRFWFAFVSPYFKSIKDGDFKESKEAFANRKSEFYELTFKKLSHELIKKSFKDDQIVEIGSYWDRRAQIDILAKTKSGKVVAGICKYSNQKAKKSELGKLQEQCTQAELTPNIYVIVSKGGFSNELKALRGEDVKLFALKNFKTLIEDISEKDFIECVGKKY</sequence>
<proteinExistence type="predicted"/>
<feature type="domain" description="DUF234" evidence="1">
    <location>
        <begin position="146"/>
        <end position="235"/>
    </location>
</feature>